<proteinExistence type="predicted"/>
<evidence type="ECO:0000259" key="1">
    <source>
        <dbReference type="Pfam" id="PF07905"/>
    </source>
</evidence>
<name>A0ABT4TKC5_9ACTN</name>
<evidence type="ECO:0000313" key="4">
    <source>
        <dbReference type="Proteomes" id="UP001165685"/>
    </source>
</evidence>
<gene>
    <name evidence="3" type="ORF">O4U47_11045</name>
</gene>
<dbReference type="Pfam" id="PF07905">
    <property type="entry name" value="PucR"/>
    <property type="match status" value="1"/>
</dbReference>
<protein>
    <submittedName>
        <fullName evidence="3">PucR family transcriptional regulator</fullName>
    </submittedName>
</protein>
<dbReference type="PANTHER" id="PTHR33744">
    <property type="entry name" value="CARBOHYDRATE DIACID REGULATOR"/>
    <property type="match status" value="1"/>
</dbReference>
<dbReference type="Proteomes" id="UP001165685">
    <property type="component" value="Unassembled WGS sequence"/>
</dbReference>
<dbReference type="RefSeq" id="WP_270677699.1">
    <property type="nucleotide sequence ID" value="NZ_JAQFWP010000016.1"/>
</dbReference>
<keyword evidence="4" id="KW-1185">Reference proteome</keyword>
<reference evidence="3" key="1">
    <citation type="submission" date="2023-01" db="EMBL/GenBank/DDBJ databases">
        <title>Draft genome sequence of Nocardiopsis sp. LSu2-4 isolated from halophytes.</title>
        <authorList>
            <person name="Duangmal K."/>
            <person name="Chantavorakit T."/>
        </authorList>
    </citation>
    <scope>NUCLEOTIDE SEQUENCE</scope>
    <source>
        <strain evidence="3">LSu2-4</strain>
    </source>
</reference>
<dbReference type="InterPro" id="IPR025736">
    <property type="entry name" value="PucR_C-HTH_dom"/>
</dbReference>
<dbReference type="InterPro" id="IPR042070">
    <property type="entry name" value="PucR_C-HTH_sf"/>
</dbReference>
<evidence type="ECO:0000259" key="2">
    <source>
        <dbReference type="Pfam" id="PF13556"/>
    </source>
</evidence>
<dbReference type="Pfam" id="PF13556">
    <property type="entry name" value="HTH_30"/>
    <property type="match status" value="1"/>
</dbReference>
<feature type="domain" description="PucR C-terminal helix-turn-helix" evidence="2">
    <location>
        <begin position="463"/>
        <end position="519"/>
    </location>
</feature>
<dbReference type="PANTHER" id="PTHR33744:SF1">
    <property type="entry name" value="DNA-BINDING TRANSCRIPTIONAL ACTIVATOR ADER"/>
    <property type="match status" value="1"/>
</dbReference>
<feature type="domain" description="Purine catabolism PurC-like" evidence="1">
    <location>
        <begin position="31"/>
        <end position="127"/>
    </location>
</feature>
<comment type="caution">
    <text evidence="3">The sequence shown here is derived from an EMBL/GenBank/DDBJ whole genome shotgun (WGS) entry which is preliminary data.</text>
</comment>
<dbReference type="EMBL" id="JAQFWP010000016">
    <property type="protein sequence ID" value="MDA2805051.1"/>
    <property type="molecule type" value="Genomic_DNA"/>
</dbReference>
<organism evidence="3 4">
    <name type="scientific">Nocardiopsis suaedae</name>
    <dbReference type="NCBI Taxonomy" id="3018444"/>
    <lineage>
        <taxon>Bacteria</taxon>
        <taxon>Bacillati</taxon>
        <taxon>Actinomycetota</taxon>
        <taxon>Actinomycetes</taxon>
        <taxon>Streptosporangiales</taxon>
        <taxon>Nocardiopsidaceae</taxon>
        <taxon>Nocardiopsis</taxon>
    </lineage>
</organism>
<evidence type="ECO:0000313" key="3">
    <source>
        <dbReference type="EMBL" id="MDA2805051.1"/>
    </source>
</evidence>
<dbReference type="InterPro" id="IPR051448">
    <property type="entry name" value="CdaR-like_regulators"/>
</dbReference>
<accession>A0ABT4TKC5</accession>
<dbReference type="InterPro" id="IPR012914">
    <property type="entry name" value="PucR_dom"/>
</dbReference>
<dbReference type="Gene3D" id="1.10.10.2840">
    <property type="entry name" value="PucR C-terminal helix-turn-helix domain"/>
    <property type="match status" value="1"/>
</dbReference>
<sequence length="528" mass="54646">MHGDGSVPLKRLLDRRDLGLRAVVLPGDEPPSVRWAAVSELRDPAPYLIGGELVLTAGVNMSTAPDDLEAYVSGLVRAGAGALGFGVTPVFDEVPAELVERCAAHGLALVEVARSTPFVAVGRAVGALVEEGRVEEVRRVSEAHRALVRSVTAAAPDERVLATLAGALGCWAVLLDGQDVGPRLTAASPPRDLGAEVAELAERLRRPRGPRSAKAALGGDQVFLHAVGEPPREQGVVVLGRPTRLDMAERAVLGTAVALLGLLSRGASAAVPGPLLCRLLLDGQGAPDLAPLVAPLAGRGLSPESGSADTAPDTFRVLHAVRAGRGPAPAAADAAAALGTELADPGTPGGDVPLRAVVADRADGASSDGSAGSDGEGPTEALDALYRRGWLGAMSRAVTVAELPRADGEAAALLIRARAAARPLVAREREDPLEAAIDPAAAGKAARALLGPLAEEGESSAMLRETLRAWLARNGNWDRTAADLGAHRNSVRYRIGRIERDLGIDLSDPEQRMRMWFAVTRIPDTGRG</sequence>